<dbReference type="SMART" id="SM00849">
    <property type="entry name" value="Lactamase_B"/>
    <property type="match status" value="1"/>
</dbReference>
<evidence type="ECO:0000256" key="1">
    <source>
        <dbReference type="ARBA" id="ARBA00007749"/>
    </source>
</evidence>
<evidence type="ECO:0000256" key="2">
    <source>
        <dbReference type="ARBA" id="ARBA00022723"/>
    </source>
</evidence>
<dbReference type="InterPro" id="IPR001279">
    <property type="entry name" value="Metallo-B-lactamas"/>
</dbReference>
<name>W3XEE1_PESFW</name>
<dbReference type="InterPro" id="IPR051013">
    <property type="entry name" value="MBL_superfamily_lactonases"/>
</dbReference>
<dbReference type="AlphaFoldDB" id="W3XEE1"/>
<dbReference type="InParanoid" id="W3XEE1"/>
<dbReference type="PANTHER" id="PTHR42978">
    <property type="entry name" value="QUORUM-QUENCHING LACTONASE YTNP-RELATED-RELATED"/>
    <property type="match status" value="1"/>
</dbReference>
<dbReference type="CDD" id="cd07730">
    <property type="entry name" value="metallo-hydrolase-like_MBL-fold"/>
    <property type="match status" value="1"/>
</dbReference>
<dbReference type="InterPro" id="IPR036866">
    <property type="entry name" value="RibonucZ/Hydroxyglut_hydro"/>
</dbReference>
<accession>W3XEE1</accession>
<gene>
    <name evidence="6" type="ORF">PFICI_02493</name>
</gene>
<sequence>MAETTQSHAFPSGSVAKLSIIETKARIGNIPISAFFGPPLDGYERLALMPAWSFLVESSTGRRIVFDLAMNNNPETVTPGVEKEIASVEATVEIPKTVAQVLSEGGVSLKSIESIVWSHWHIDHVGDPSTFPDTPEIVVGPGAKEAILPTYPENEDSQFHEKMMKGKTLREVVFDGSLKFYDFDAVDFFGDGSFYLIDLPGHALGHIGGVVRTTTNPDTFAVLSGDLYHIAGELRPNVQKPLPAHISLAPPRGNTDAKESTVYPRSALERLQTARGRDVDEPFFEVVSAVAHDAALANEMLKKAQIPDALENILFLAAHDDALIDVANFFPDTANNWKELGWKKRLEWAFLTHFAPSIQSQVGA</sequence>
<keyword evidence="7" id="KW-1185">Reference proteome</keyword>
<dbReference type="HOGENOM" id="CLU_030571_1_0_1"/>
<dbReference type="GO" id="GO:0016787">
    <property type="term" value="F:hydrolase activity"/>
    <property type="evidence" value="ECO:0007669"/>
    <property type="project" value="UniProtKB-KW"/>
</dbReference>
<evidence type="ECO:0000313" key="7">
    <source>
        <dbReference type="Proteomes" id="UP000030651"/>
    </source>
</evidence>
<dbReference type="OrthoDB" id="10250730at2759"/>
<dbReference type="SUPFAM" id="SSF56281">
    <property type="entry name" value="Metallo-hydrolase/oxidoreductase"/>
    <property type="match status" value="1"/>
</dbReference>
<dbReference type="GeneID" id="19267506"/>
<feature type="domain" description="Metallo-beta-lactamase" evidence="5">
    <location>
        <begin position="50"/>
        <end position="266"/>
    </location>
</feature>
<dbReference type="Pfam" id="PF00753">
    <property type="entry name" value="Lactamase_B"/>
    <property type="match status" value="1"/>
</dbReference>
<proteinExistence type="inferred from homology"/>
<dbReference type="PANTHER" id="PTHR42978:SF5">
    <property type="entry name" value="METALLO-BETA-LACTAMASE DOMAIN-CONTAINING PROTEIN"/>
    <property type="match status" value="1"/>
</dbReference>
<comment type="similarity">
    <text evidence="1">Belongs to the metallo-beta-lactamase superfamily.</text>
</comment>
<dbReference type="RefSeq" id="XP_007829265.1">
    <property type="nucleotide sequence ID" value="XM_007831074.1"/>
</dbReference>
<protein>
    <recommendedName>
        <fullName evidence="5">Metallo-beta-lactamase domain-containing protein</fullName>
    </recommendedName>
</protein>
<dbReference type="eggNOG" id="ENOG502S1A6">
    <property type="taxonomic scope" value="Eukaryota"/>
</dbReference>
<keyword evidence="4" id="KW-0862">Zinc</keyword>
<dbReference type="EMBL" id="KI912110">
    <property type="protein sequence ID" value="ETS84468.1"/>
    <property type="molecule type" value="Genomic_DNA"/>
</dbReference>
<keyword evidence="2" id="KW-0479">Metal-binding</keyword>
<organism evidence="6 7">
    <name type="scientific">Pestalotiopsis fici (strain W106-1 / CGMCC3.15140)</name>
    <dbReference type="NCBI Taxonomy" id="1229662"/>
    <lineage>
        <taxon>Eukaryota</taxon>
        <taxon>Fungi</taxon>
        <taxon>Dikarya</taxon>
        <taxon>Ascomycota</taxon>
        <taxon>Pezizomycotina</taxon>
        <taxon>Sordariomycetes</taxon>
        <taxon>Xylariomycetidae</taxon>
        <taxon>Amphisphaeriales</taxon>
        <taxon>Sporocadaceae</taxon>
        <taxon>Pestalotiopsis</taxon>
    </lineage>
</organism>
<evidence type="ECO:0000259" key="5">
    <source>
        <dbReference type="SMART" id="SM00849"/>
    </source>
</evidence>
<keyword evidence="3" id="KW-0378">Hydrolase</keyword>
<evidence type="ECO:0000313" key="6">
    <source>
        <dbReference type="EMBL" id="ETS84468.1"/>
    </source>
</evidence>
<evidence type="ECO:0000256" key="3">
    <source>
        <dbReference type="ARBA" id="ARBA00022801"/>
    </source>
</evidence>
<dbReference type="KEGG" id="pfy:PFICI_02493"/>
<dbReference type="GO" id="GO:0046872">
    <property type="term" value="F:metal ion binding"/>
    <property type="evidence" value="ECO:0007669"/>
    <property type="project" value="UniProtKB-KW"/>
</dbReference>
<reference evidence="7" key="1">
    <citation type="journal article" date="2015" name="BMC Genomics">
        <title>Genomic and transcriptomic analysis of the endophytic fungus Pestalotiopsis fici reveals its lifestyle and high potential for synthesis of natural products.</title>
        <authorList>
            <person name="Wang X."/>
            <person name="Zhang X."/>
            <person name="Liu L."/>
            <person name="Xiang M."/>
            <person name="Wang W."/>
            <person name="Sun X."/>
            <person name="Che Y."/>
            <person name="Guo L."/>
            <person name="Liu G."/>
            <person name="Guo L."/>
            <person name="Wang C."/>
            <person name="Yin W.B."/>
            <person name="Stadler M."/>
            <person name="Zhang X."/>
            <person name="Liu X."/>
        </authorList>
    </citation>
    <scope>NUCLEOTIDE SEQUENCE [LARGE SCALE GENOMIC DNA]</scope>
    <source>
        <strain evidence="7">W106-1 / CGMCC3.15140</strain>
    </source>
</reference>
<dbReference type="Gene3D" id="3.60.15.10">
    <property type="entry name" value="Ribonuclease Z/Hydroxyacylglutathione hydrolase-like"/>
    <property type="match status" value="1"/>
</dbReference>
<dbReference type="Proteomes" id="UP000030651">
    <property type="component" value="Unassembled WGS sequence"/>
</dbReference>
<evidence type="ECO:0000256" key="4">
    <source>
        <dbReference type="ARBA" id="ARBA00022833"/>
    </source>
</evidence>